<sequence length="139" mass="15492">MASANAPLRRVVTTHHGSQSVILFDGNLEPNKGFASKAATIWMTRQYPAELTATDPSADSRSKQMYSRGSLIRVVDFPPNSKGHNHRTQSLDYAIIMDGEMEMLLDDGSKTRVRAGDVVVQQAVSWPLVLSFMRQRRES</sequence>
<dbReference type="EMBL" id="JAPQKR010000016">
    <property type="protein sequence ID" value="KAJ5190121.1"/>
    <property type="molecule type" value="Genomic_DNA"/>
</dbReference>
<proteinExistence type="predicted"/>
<keyword evidence="2" id="KW-1185">Reference proteome</keyword>
<protein>
    <submittedName>
        <fullName evidence="1">Uncharacterized protein</fullName>
    </submittedName>
</protein>
<dbReference type="OrthoDB" id="5840532at2759"/>
<gene>
    <name evidence="1" type="ORF">N7498_009106</name>
</gene>
<dbReference type="Proteomes" id="UP001150904">
    <property type="component" value="Unassembled WGS sequence"/>
</dbReference>
<dbReference type="PANTHER" id="PTHR36156">
    <property type="entry name" value="SLR2101 PROTEIN"/>
    <property type="match status" value="1"/>
</dbReference>
<reference evidence="1" key="1">
    <citation type="submission" date="2022-12" db="EMBL/GenBank/DDBJ databases">
        <authorList>
            <person name="Petersen C."/>
        </authorList>
    </citation>
    <scope>NUCLEOTIDE SEQUENCE</scope>
    <source>
        <strain evidence="1">IBT 15544</strain>
    </source>
</reference>
<evidence type="ECO:0000313" key="1">
    <source>
        <dbReference type="EMBL" id="KAJ5190121.1"/>
    </source>
</evidence>
<dbReference type="SUPFAM" id="SSF51182">
    <property type="entry name" value="RmlC-like cupins"/>
    <property type="match status" value="1"/>
</dbReference>
<evidence type="ECO:0000313" key="2">
    <source>
        <dbReference type="Proteomes" id="UP001150904"/>
    </source>
</evidence>
<dbReference type="InterPro" id="IPR014710">
    <property type="entry name" value="RmlC-like_jellyroll"/>
</dbReference>
<dbReference type="Gene3D" id="2.60.120.10">
    <property type="entry name" value="Jelly Rolls"/>
    <property type="match status" value="1"/>
</dbReference>
<dbReference type="InterPro" id="IPR011051">
    <property type="entry name" value="RmlC_Cupin_sf"/>
</dbReference>
<dbReference type="InterPro" id="IPR047142">
    <property type="entry name" value="OryJ/VirC-like"/>
</dbReference>
<dbReference type="CDD" id="cd02231">
    <property type="entry name" value="cupin_BLL6423-like"/>
    <property type="match status" value="1"/>
</dbReference>
<dbReference type="RefSeq" id="XP_058303061.1">
    <property type="nucleotide sequence ID" value="XM_058456162.1"/>
</dbReference>
<comment type="caution">
    <text evidence="1">The sequence shown here is derived from an EMBL/GenBank/DDBJ whole genome shotgun (WGS) entry which is preliminary data.</text>
</comment>
<dbReference type="PANTHER" id="PTHR36156:SF2">
    <property type="entry name" value="CUPIN TYPE-2 DOMAIN-CONTAINING PROTEIN"/>
    <property type="match status" value="1"/>
</dbReference>
<dbReference type="GeneID" id="83183463"/>
<name>A0A9W9M565_9EURO</name>
<dbReference type="AlphaFoldDB" id="A0A9W9M565"/>
<reference evidence="1" key="2">
    <citation type="journal article" date="2023" name="IMA Fungus">
        <title>Comparative genomic study of the Penicillium genus elucidates a diverse pangenome and 15 lateral gene transfer events.</title>
        <authorList>
            <person name="Petersen C."/>
            <person name="Sorensen T."/>
            <person name="Nielsen M.R."/>
            <person name="Sondergaard T.E."/>
            <person name="Sorensen J.L."/>
            <person name="Fitzpatrick D.A."/>
            <person name="Frisvad J.C."/>
            <person name="Nielsen K.L."/>
        </authorList>
    </citation>
    <scope>NUCLEOTIDE SEQUENCE</scope>
    <source>
        <strain evidence="1">IBT 15544</strain>
    </source>
</reference>
<accession>A0A9W9M565</accession>
<organism evidence="1 2">
    <name type="scientific">Penicillium cinerascens</name>
    <dbReference type="NCBI Taxonomy" id="70096"/>
    <lineage>
        <taxon>Eukaryota</taxon>
        <taxon>Fungi</taxon>
        <taxon>Dikarya</taxon>
        <taxon>Ascomycota</taxon>
        <taxon>Pezizomycotina</taxon>
        <taxon>Eurotiomycetes</taxon>
        <taxon>Eurotiomycetidae</taxon>
        <taxon>Eurotiales</taxon>
        <taxon>Aspergillaceae</taxon>
        <taxon>Penicillium</taxon>
    </lineage>
</organism>